<protein>
    <submittedName>
        <fullName evidence="2">Uncharacterized protein</fullName>
    </submittedName>
</protein>
<organism evidence="2 3">
    <name type="scientific">Achromobacter spanius</name>
    <dbReference type="NCBI Taxonomy" id="217203"/>
    <lineage>
        <taxon>Bacteria</taxon>
        <taxon>Pseudomonadati</taxon>
        <taxon>Pseudomonadota</taxon>
        <taxon>Betaproteobacteria</taxon>
        <taxon>Burkholderiales</taxon>
        <taxon>Alcaligenaceae</taxon>
        <taxon>Achromobacter</taxon>
    </lineage>
</organism>
<gene>
    <name evidence="2" type="ORF">AFM18_29485</name>
</gene>
<name>A0AAW3HVV5_9BURK</name>
<sequence length="65" mass="6600">APGRVRAGEPIASALHSASRATTNGIPAATAAPANTPAAAATARRRTRRRHAAIAAIAHKQALRK</sequence>
<evidence type="ECO:0000313" key="3">
    <source>
        <dbReference type="Proteomes" id="UP000037511"/>
    </source>
</evidence>
<evidence type="ECO:0000313" key="2">
    <source>
        <dbReference type="EMBL" id="KNE21035.1"/>
    </source>
</evidence>
<feature type="non-terminal residue" evidence="2">
    <location>
        <position position="1"/>
    </location>
</feature>
<dbReference type="EMBL" id="LGVG01000091">
    <property type="protein sequence ID" value="KNE21035.1"/>
    <property type="molecule type" value="Genomic_DNA"/>
</dbReference>
<reference evidence="2 3" key="1">
    <citation type="submission" date="2015-07" db="EMBL/GenBank/DDBJ databases">
        <title>Draft genome of Achromobacter spanius.</title>
        <authorList>
            <person name="Wang X."/>
        </authorList>
    </citation>
    <scope>NUCLEOTIDE SEQUENCE [LARGE SCALE GENOMIC DNA]</scope>
    <source>
        <strain evidence="2 3">CGMCC9173</strain>
    </source>
</reference>
<feature type="region of interest" description="Disordered" evidence="1">
    <location>
        <begin position="19"/>
        <end position="51"/>
    </location>
</feature>
<feature type="compositionally biased region" description="Low complexity" evidence="1">
    <location>
        <begin position="21"/>
        <end position="42"/>
    </location>
</feature>
<dbReference type="AlphaFoldDB" id="A0AAW3HVV5"/>
<accession>A0AAW3HVV5</accession>
<dbReference type="Proteomes" id="UP000037511">
    <property type="component" value="Unassembled WGS sequence"/>
</dbReference>
<comment type="caution">
    <text evidence="2">The sequence shown here is derived from an EMBL/GenBank/DDBJ whole genome shotgun (WGS) entry which is preliminary data.</text>
</comment>
<proteinExistence type="predicted"/>
<evidence type="ECO:0000256" key="1">
    <source>
        <dbReference type="SAM" id="MobiDB-lite"/>
    </source>
</evidence>